<accession>A0AAD5SRK1</accession>
<feature type="region of interest" description="Disordered" evidence="1">
    <location>
        <begin position="780"/>
        <end position="801"/>
    </location>
</feature>
<sequence>MDGNEPNNQENFPPAVELCYEAVLSGSNISSSLMIDPNPDTLQKLSDSALVIHRKNELLPHLNGNLLIDRFFYCFIDGQCGSQFERPVHVGFELWATHLLHLQTGQFATDPEFFADVFDGLASSHAMQTVCFKIRNKGPDPGKFTCQDLQTAMEYQRNCAVSHSGGLPNSPMPTLPPALCQLQRQITISVQDHMGSNHQRKFARSISEAEMLHNGFDDIFFTFNPNPKNAFSLLVFMNDQYFDRIQADFPSESEIANEISKNAVAYAQWFKQATTNYIKIVLCFDTKNMISYRVGGAMGLGFQDQLLNKKDLNLPPPVPHGTALLDISDGLEGKFAHDYINFAKSILCAKIPNANLRCPCGGNVKKLPIPRQAYQHVPASVKKPYATCQCEICKKTYGYQQLIDIYLKKAIAALPQVQQELYTPERVKKVLCGAIEFPKNKLGQSNYDMKYMLSGEGPGKSFYIFEYTFKEQKKLENVVMKTLAAHDSLNQIQILSNCLIKKKNLRYLLGQINAQTSQLVVPSTMMALLLKNSNHAPYWISFDHILVNYGAMLRNMNIMPSRNSNNDDDMDDQDHTVTKTSVPLTSFFKPAEDNSMFLPDDSESLNSHDTDDDQDIAMTDNITSGNLPAFVEPQDNQNLNIANTYKDHYSVYHARPECYKDLGSGEFFSKCYLKPFSKKKPPPKEKCLIPSKNSNGQIVVHPLQEKMFVAEHIHDCIVLLDGHENTWLSFQAWKQTGLNHYTKNLITNLHNYNQAKSDARNLQSSSNAHQEFLNTHADEPNATLASDSPNNFDQSGGLPEFDNDLDLVEENPNMFQEKDLDKLIKTPNDYFNTVLEDMNHVVWSQECLKTRPTLPNV</sequence>
<proteinExistence type="predicted"/>
<feature type="domain" description="Helitron helicase-like" evidence="2">
    <location>
        <begin position="96"/>
        <end position="286"/>
    </location>
</feature>
<evidence type="ECO:0000313" key="3">
    <source>
        <dbReference type="EMBL" id="KAJ3093364.1"/>
    </source>
</evidence>
<organism evidence="3 4">
    <name type="scientific">Physocladia obscura</name>
    <dbReference type="NCBI Taxonomy" id="109957"/>
    <lineage>
        <taxon>Eukaryota</taxon>
        <taxon>Fungi</taxon>
        <taxon>Fungi incertae sedis</taxon>
        <taxon>Chytridiomycota</taxon>
        <taxon>Chytridiomycota incertae sedis</taxon>
        <taxon>Chytridiomycetes</taxon>
        <taxon>Chytridiales</taxon>
        <taxon>Chytriomycetaceae</taxon>
        <taxon>Physocladia</taxon>
    </lineage>
</organism>
<dbReference type="EMBL" id="JADGJH010003093">
    <property type="protein sequence ID" value="KAJ3093364.1"/>
    <property type="molecule type" value="Genomic_DNA"/>
</dbReference>
<dbReference type="Proteomes" id="UP001211907">
    <property type="component" value="Unassembled WGS sequence"/>
</dbReference>
<feature type="non-terminal residue" evidence="3">
    <location>
        <position position="1"/>
    </location>
</feature>
<feature type="compositionally biased region" description="Polar residues" evidence="1">
    <location>
        <begin position="783"/>
        <end position="794"/>
    </location>
</feature>
<evidence type="ECO:0000256" key="1">
    <source>
        <dbReference type="SAM" id="MobiDB-lite"/>
    </source>
</evidence>
<feature type="non-terminal residue" evidence="3">
    <location>
        <position position="857"/>
    </location>
</feature>
<evidence type="ECO:0000259" key="2">
    <source>
        <dbReference type="Pfam" id="PF14214"/>
    </source>
</evidence>
<dbReference type="Pfam" id="PF14214">
    <property type="entry name" value="Helitron_like_N"/>
    <property type="match status" value="1"/>
</dbReference>
<comment type="caution">
    <text evidence="3">The sequence shown here is derived from an EMBL/GenBank/DDBJ whole genome shotgun (WGS) entry which is preliminary data.</text>
</comment>
<dbReference type="InterPro" id="IPR025476">
    <property type="entry name" value="Helitron_helicase-like"/>
</dbReference>
<protein>
    <recommendedName>
        <fullName evidence="2">Helitron helicase-like domain-containing protein</fullName>
    </recommendedName>
</protein>
<name>A0AAD5SRK1_9FUNG</name>
<dbReference type="AlphaFoldDB" id="A0AAD5SRK1"/>
<reference evidence="3" key="1">
    <citation type="submission" date="2020-05" db="EMBL/GenBank/DDBJ databases">
        <title>Phylogenomic resolution of chytrid fungi.</title>
        <authorList>
            <person name="Stajich J.E."/>
            <person name="Amses K."/>
            <person name="Simmons R."/>
            <person name="Seto K."/>
            <person name="Myers J."/>
            <person name="Bonds A."/>
            <person name="Quandt C.A."/>
            <person name="Barry K."/>
            <person name="Liu P."/>
            <person name="Grigoriev I."/>
            <person name="Longcore J.E."/>
            <person name="James T.Y."/>
        </authorList>
    </citation>
    <scope>NUCLEOTIDE SEQUENCE</scope>
    <source>
        <strain evidence="3">JEL0513</strain>
    </source>
</reference>
<gene>
    <name evidence="3" type="ORF">HK100_006649</name>
</gene>
<keyword evidence="4" id="KW-1185">Reference proteome</keyword>
<evidence type="ECO:0000313" key="4">
    <source>
        <dbReference type="Proteomes" id="UP001211907"/>
    </source>
</evidence>